<evidence type="ECO:0000256" key="5">
    <source>
        <dbReference type="ARBA" id="ARBA00022553"/>
    </source>
</evidence>
<dbReference type="Gene3D" id="6.10.340.10">
    <property type="match status" value="1"/>
</dbReference>
<evidence type="ECO:0000256" key="12">
    <source>
        <dbReference type="ARBA" id="ARBA00023012"/>
    </source>
</evidence>
<dbReference type="CDD" id="cd00082">
    <property type="entry name" value="HisKA"/>
    <property type="match status" value="1"/>
</dbReference>
<protein>
    <recommendedName>
        <fullName evidence="3">histidine kinase</fullName>
        <ecNumber evidence="3">2.7.13.3</ecNumber>
    </recommendedName>
</protein>
<dbReference type="Gene3D" id="3.30.565.10">
    <property type="entry name" value="Histidine kinase-like ATPase, C-terminal domain"/>
    <property type="match status" value="1"/>
</dbReference>
<dbReference type="InterPro" id="IPR003660">
    <property type="entry name" value="HAMP_dom"/>
</dbReference>
<dbReference type="EC" id="2.7.13.3" evidence="3"/>
<dbReference type="GO" id="GO:0005524">
    <property type="term" value="F:ATP binding"/>
    <property type="evidence" value="ECO:0007669"/>
    <property type="project" value="UniProtKB-KW"/>
</dbReference>
<comment type="subcellular location">
    <subcellularLocation>
        <location evidence="2">Cell membrane</location>
        <topology evidence="2">Multi-pass membrane protein</topology>
    </subcellularLocation>
</comment>
<evidence type="ECO:0000256" key="4">
    <source>
        <dbReference type="ARBA" id="ARBA00022475"/>
    </source>
</evidence>
<feature type="domain" description="HAMP" evidence="16">
    <location>
        <begin position="107"/>
        <end position="160"/>
    </location>
</feature>
<keyword evidence="12" id="KW-0902">Two-component regulatory system</keyword>
<keyword evidence="10" id="KW-0067">ATP-binding</keyword>
<evidence type="ECO:0000256" key="7">
    <source>
        <dbReference type="ARBA" id="ARBA00022692"/>
    </source>
</evidence>
<dbReference type="SMART" id="SM00388">
    <property type="entry name" value="HisKA"/>
    <property type="match status" value="1"/>
</dbReference>
<dbReference type="AlphaFoldDB" id="A0A0A3XHU2"/>
<evidence type="ECO:0000256" key="3">
    <source>
        <dbReference type="ARBA" id="ARBA00012438"/>
    </source>
</evidence>
<comment type="caution">
    <text evidence="17">The sequence shown here is derived from an EMBL/GenBank/DDBJ whole genome shotgun (WGS) entry which is preliminary data.</text>
</comment>
<dbReference type="GO" id="GO:0000155">
    <property type="term" value="F:phosphorelay sensor kinase activity"/>
    <property type="evidence" value="ECO:0007669"/>
    <property type="project" value="InterPro"/>
</dbReference>
<dbReference type="CDD" id="cd06225">
    <property type="entry name" value="HAMP"/>
    <property type="match status" value="1"/>
</dbReference>
<sequence length="382" mass="43272">YKPTLLIFDEHGDVLFGNTGPVAEELLQNNQLHLQDEKSVEQITLRHGDKFYVVKRKLESNTQTIGWVVLLSPEKEIARSTEELKLLAIMLGSLGLLGWVVIYLLTRKLSEPIKDVADAAKQIVTGNYDIHFQKNVKEKEIYELIHSFKDMTDRLRQLELMRTELLAGVTHELKTPVTSISGLVQAVRDEIVTGEESKEFLEICAKETNRLQKMVEDLLDFNTYAMGDMKVSKELLNMNELIQEITHQWLIVQEEDSVKLTTLLPEQSITAATDPLRVQQILYNLLNNAKQAVVGNGTIEVSLSGHEREIRIDVQDSGTGIPEEERHLIFERFFRGKQKKHKVRGLGLGLPFSRMMAKSLGGDLQLKQSSDAGTTFTIVLPK</sequence>
<feature type="non-terminal residue" evidence="17">
    <location>
        <position position="1"/>
    </location>
</feature>
<keyword evidence="5" id="KW-0597">Phosphoprotein</keyword>
<dbReference type="PROSITE" id="PS50109">
    <property type="entry name" value="HIS_KIN"/>
    <property type="match status" value="1"/>
</dbReference>
<dbReference type="Pfam" id="PF02518">
    <property type="entry name" value="HATPase_c"/>
    <property type="match status" value="1"/>
</dbReference>
<keyword evidence="11 14" id="KW-1133">Transmembrane helix</keyword>
<evidence type="ECO:0000256" key="10">
    <source>
        <dbReference type="ARBA" id="ARBA00022840"/>
    </source>
</evidence>
<dbReference type="SUPFAM" id="SSF158472">
    <property type="entry name" value="HAMP domain-like"/>
    <property type="match status" value="1"/>
</dbReference>
<name>A0A0A3XHU2_BRAJP</name>
<keyword evidence="4" id="KW-1003">Cell membrane</keyword>
<evidence type="ECO:0000313" key="17">
    <source>
        <dbReference type="EMBL" id="KGT72834.1"/>
    </source>
</evidence>
<dbReference type="PROSITE" id="PS50885">
    <property type="entry name" value="HAMP"/>
    <property type="match status" value="1"/>
</dbReference>
<evidence type="ECO:0000256" key="8">
    <source>
        <dbReference type="ARBA" id="ARBA00022741"/>
    </source>
</evidence>
<keyword evidence="13 14" id="KW-0472">Membrane</keyword>
<reference evidence="17 18" key="1">
    <citation type="submission" date="2014-09" db="EMBL/GenBank/DDBJ databases">
        <title>Draft genome of Bradyrhizobium japonicum Is-34.</title>
        <authorList>
            <person name="Tsurumaru H."/>
            <person name="Yamakawa T."/>
            <person name="Hashimoto S."/>
            <person name="Okizaki K."/>
            <person name="Kanesaki Y."/>
            <person name="Yoshikawa H."/>
            <person name="Yajima S."/>
        </authorList>
    </citation>
    <scope>NUCLEOTIDE SEQUENCE [LARGE SCALE GENOMIC DNA]</scope>
    <source>
        <strain evidence="17 18">Is-34</strain>
    </source>
</reference>
<keyword evidence="9 17" id="KW-0418">Kinase</keyword>
<feature type="domain" description="Histidine kinase" evidence="15">
    <location>
        <begin position="168"/>
        <end position="382"/>
    </location>
</feature>
<evidence type="ECO:0000256" key="6">
    <source>
        <dbReference type="ARBA" id="ARBA00022679"/>
    </source>
</evidence>
<dbReference type="InterPro" id="IPR003594">
    <property type="entry name" value="HATPase_dom"/>
</dbReference>
<dbReference type="Pfam" id="PF00672">
    <property type="entry name" value="HAMP"/>
    <property type="match status" value="1"/>
</dbReference>
<dbReference type="CDD" id="cd00075">
    <property type="entry name" value="HATPase"/>
    <property type="match status" value="1"/>
</dbReference>
<dbReference type="GO" id="GO:0005886">
    <property type="term" value="C:plasma membrane"/>
    <property type="evidence" value="ECO:0007669"/>
    <property type="project" value="UniProtKB-SubCell"/>
</dbReference>
<evidence type="ECO:0000256" key="2">
    <source>
        <dbReference type="ARBA" id="ARBA00004651"/>
    </source>
</evidence>
<evidence type="ECO:0000256" key="9">
    <source>
        <dbReference type="ARBA" id="ARBA00022777"/>
    </source>
</evidence>
<keyword evidence="6" id="KW-0808">Transferase</keyword>
<dbReference type="PANTHER" id="PTHR45528">
    <property type="entry name" value="SENSOR HISTIDINE KINASE CPXA"/>
    <property type="match status" value="1"/>
</dbReference>
<dbReference type="Proteomes" id="UP000030377">
    <property type="component" value="Unassembled WGS sequence"/>
</dbReference>
<accession>A0A0A3XHU2</accession>
<keyword evidence="8" id="KW-0547">Nucleotide-binding</keyword>
<dbReference type="InterPro" id="IPR036890">
    <property type="entry name" value="HATPase_C_sf"/>
</dbReference>
<evidence type="ECO:0000256" key="1">
    <source>
        <dbReference type="ARBA" id="ARBA00000085"/>
    </source>
</evidence>
<organism evidence="17 18">
    <name type="scientific">Bradyrhizobium japonicum</name>
    <dbReference type="NCBI Taxonomy" id="375"/>
    <lineage>
        <taxon>Bacteria</taxon>
        <taxon>Pseudomonadati</taxon>
        <taxon>Pseudomonadota</taxon>
        <taxon>Alphaproteobacteria</taxon>
        <taxon>Hyphomicrobiales</taxon>
        <taxon>Nitrobacteraceae</taxon>
        <taxon>Bradyrhizobium</taxon>
    </lineage>
</organism>
<evidence type="ECO:0000256" key="13">
    <source>
        <dbReference type="ARBA" id="ARBA00023136"/>
    </source>
</evidence>
<evidence type="ECO:0000259" key="16">
    <source>
        <dbReference type="PROSITE" id="PS50885"/>
    </source>
</evidence>
<gene>
    <name evidence="17" type="ORF">MA20_47995</name>
</gene>
<evidence type="ECO:0000256" key="11">
    <source>
        <dbReference type="ARBA" id="ARBA00022989"/>
    </source>
</evidence>
<dbReference type="Pfam" id="PF00512">
    <property type="entry name" value="HisKA"/>
    <property type="match status" value="1"/>
</dbReference>
<feature type="transmembrane region" description="Helical" evidence="14">
    <location>
        <begin position="86"/>
        <end position="105"/>
    </location>
</feature>
<dbReference type="SMART" id="SM00387">
    <property type="entry name" value="HATPase_c"/>
    <property type="match status" value="1"/>
</dbReference>
<dbReference type="InterPro" id="IPR003661">
    <property type="entry name" value="HisK_dim/P_dom"/>
</dbReference>
<evidence type="ECO:0000259" key="15">
    <source>
        <dbReference type="PROSITE" id="PS50109"/>
    </source>
</evidence>
<comment type="catalytic activity">
    <reaction evidence="1">
        <text>ATP + protein L-histidine = ADP + protein N-phospho-L-histidine.</text>
        <dbReference type="EC" id="2.7.13.3"/>
    </reaction>
</comment>
<dbReference type="Gene3D" id="1.10.287.130">
    <property type="match status" value="1"/>
</dbReference>
<dbReference type="InterPro" id="IPR050398">
    <property type="entry name" value="HssS/ArlS-like"/>
</dbReference>
<dbReference type="InterPro" id="IPR004358">
    <property type="entry name" value="Sig_transdc_His_kin-like_C"/>
</dbReference>
<dbReference type="EMBL" id="JRPN01000139">
    <property type="protein sequence ID" value="KGT72834.1"/>
    <property type="molecule type" value="Genomic_DNA"/>
</dbReference>
<evidence type="ECO:0000313" key="18">
    <source>
        <dbReference type="Proteomes" id="UP000030377"/>
    </source>
</evidence>
<dbReference type="InterPro" id="IPR005467">
    <property type="entry name" value="His_kinase_dom"/>
</dbReference>
<dbReference type="SUPFAM" id="SSF55874">
    <property type="entry name" value="ATPase domain of HSP90 chaperone/DNA topoisomerase II/histidine kinase"/>
    <property type="match status" value="1"/>
</dbReference>
<dbReference type="SMART" id="SM00304">
    <property type="entry name" value="HAMP"/>
    <property type="match status" value="1"/>
</dbReference>
<proteinExistence type="predicted"/>
<dbReference type="SUPFAM" id="SSF47384">
    <property type="entry name" value="Homodimeric domain of signal transducing histidine kinase"/>
    <property type="match status" value="1"/>
</dbReference>
<dbReference type="FunFam" id="1.10.287.130:FF:000001">
    <property type="entry name" value="Two-component sensor histidine kinase"/>
    <property type="match status" value="1"/>
</dbReference>
<dbReference type="PRINTS" id="PR00344">
    <property type="entry name" value="BCTRLSENSOR"/>
</dbReference>
<dbReference type="InterPro" id="IPR036097">
    <property type="entry name" value="HisK_dim/P_sf"/>
</dbReference>
<evidence type="ECO:0000256" key="14">
    <source>
        <dbReference type="SAM" id="Phobius"/>
    </source>
</evidence>
<keyword evidence="7 14" id="KW-0812">Transmembrane</keyword>
<dbReference type="PANTHER" id="PTHR45528:SF1">
    <property type="entry name" value="SENSOR HISTIDINE KINASE CPXA"/>
    <property type="match status" value="1"/>
</dbReference>